<dbReference type="PANTHER" id="PTHR37531:SF1">
    <property type="entry name" value="HEME EXPORTER PROTEIN D"/>
    <property type="match status" value="1"/>
</dbReference>
<keyword evidence="9 12" id="KW-0201">Cytochrome c-type biogenesis</keyword>
<reference evidence="13" key="1">
    <citation type="submission" date="2021-10" db="EMBL/GenBank/DDBJ databases">
        <title>The diversity and Nitrogen Metabolism of Culturable Nitrate-Utilizing Bacteria Within the Oxygen Minimum Zone of the Changjiang (Yangtze River)Estuary.</title>
        <authorList>
            <person name="Zhang D."/>
            <person name="Zheng J."/>
            <person name="Liu S."/>
            <person name="He W."/>
        </authorList>
    </citation>
    <scope>NUCLEOTIDE SEQUENCE</scope>
    <source>
        <strain evidence="13">FXH-223</strain>
    </source>
</reference>
<evidence type="ECO:0000256" key="7">
    <source>
        <dbReference type="ARBA" id="ARBA00022519"/>
    </source>
</evidence>
<dbReference type="InterPro" id="IPR007078">
    <property type="entry name" value="Haem_export_protD_CcmD"/>
</dbReference>
<evidence type="ECO:0000256" key="11">
    <source>
        <dbReference type="ARBA" id="ARBA00023136"/>
    </source>
</evidence>
<keyword evidence="11 12" id="KW-0472">Membrane</keyword>
<protein>
    <recommendedName>
        <fullName evidence="4 12">Heme exporter protein D</fullName>
    </recommendedName>
</protein>
<evidence type="ECO:0000256" key="2">
    <source>
        <dbReference type="ARBA" id="ARBA00004377"/>
    </source>
</evidence>
<dbReference type="InterPro" id="IPR052075">
    <property type="entry name" value="Heme_exporter_D"/>
</dbReference>
<dbReference type="NCBIfam" id="TIGR03141">
    <property type="entry name" value="cytochro_ccmD"/>
    <property type="match status" value="1"/>
</dbReference>
<evidence type="ECO:0000256" key="1">
    <source>
        <dbReference type="ARBA" id="ARBA00002442"/>
    </source>
</evidence>
<dbReference type="Proteomes" id="UP001108027">
    <property type="component" value="Unassembled WGS sequence"/>
</dbReference>
<evidence type="ECO:0000256" key="6">
    <source>
        <dbReference type="ARBA" id="ARBA00022475"/>
    </source>
</evidence>
<accession>A0A9Q3YLL6</accession>
<dbReference type="PANTHER" id="PTHR37531">
    <property type="entry name" value="HEME EXPORTER PROTEIN D"/>
    <property type="match status" value="1"/>
</dbReference>
<dbReference type="GO" id="GO:0005886">
    <property type="term" value="C:plasma membrane"/>
    <property type="evidence" value="ECO:0007669"/>
    <property type="project" value="UniProtKB-SubCell"/>
</dbReference>
<sequence>MYFDSFADFLAMGDHGFFVWSAYGISALLIIGNMLLAWRQQGRVRAELARRARREARDGTTVSGSSDESGS</sequence>
<comment type="caution">
    <text evidence="13">The sequence shown here is derived from an EMBL/GenBank/DDBJ whole genome shotgun (WGS) entry which is preliminary data.</text>
</comment>
<evidence type="ECO:0000256" key="3">
    <source>
        <dbReference type="ARBA" id="ARBA00008741"/>
    </source>
</evidence>
<comment type="similarity">
    <text evidence="3 12">Belongs to the CcmD/CycX/HelD family.</text>
</comment>
<keyword evidence="14" id="KW-1185">Reference proteome</keyword>
<keyword evidence="5 12" id="KW-0813">Transport</keyword>
<keyword evidence="6 12" id="KW-1003">Cell membrane</keyword>
<proteinExistence type="inferred from homology"/>
<dbReference type="EMBL" id="JAJGNA010000004">
    <property type="protein sequence ID" value="MCC4307907.1"/>
    <property type="molecule type" value="Genomic_DNA"/>
</dbReference>
<evidence type="ECO:0000256" key="9">
    <source>
        <dbReference type="ARBA" id="ARBA00022748"/>
    </source>
</evidence>
<feature type="transmembrane region" description="Helical" evidence="12">
    <location>
        <begin position="20"/>
        <end position="38"/>
    </location>
</feature>
<comment type="subcellular location">
    <subcellularLocation>
        <location evidence="2 12">Cell inner membrane</location>
        <topology evidence="2 12">Single-pass membrane protein</topology>
    </subcellularLocation>
</comment>
<name>A0A9Q3YLL6_9GAMM</name>
<evidence type="ECO:0000256" key="8">
    <source>
        <dbReference type="ARBA" id="ARBA00022692"/>
    </source>
</evidence>
<comment type="function">
    <text evidence="1 12">Required for the export of heme to the periplasm for the biogenesis of c-type cytochromes.</text>
</comment>
<dbReference type="AlphaFoldDB" id="A0A9Q3YLL6"/>
<dbReference type="GO" id="GO:1903607">
    <property type="term" value="P:cytochrome c biosynthetic process"/>
    <property type="evidence" value="ECO:0007669"/>
    <property type="project" value="TreeGrafter"/>
</dbReference>
<evidence type="ECO:0000313" key="13">
    <source>
        <dbReference type="EMBL" id="MCC4307907.1"/>
    </source>
</evidence>
<gene>
    <name evidence="13" type="primary">ccmD</name>
    <name evidence="13" type="ORF">LL252_04925</name>
</gene>
<evidence type="ECO:0000256" key="10">
    <source>
        <dbReference type="ARBA" id="ARBA00022989"/>
    </source>
</evidence>
<dbReference type="Pfam" id="PF04995">
    <property type="entry name" value="CcmD"/>
    <property type="match status" value="1"/>
</dbReference>
<evidence type="ECO:0000313" key="14">
    <source>
        <dbReference type="Proteomes" id="UP001108027"/>
    </source>
</evidence>
<keyword evidence="10 12" id="KW-1133">Transmembrane helix</keyword>
<evidence type="ECO:0000256" key="5">
    <source>
        <dbReference type="ARBA" id="ARBA00022448"/>
    </source>
</evidence>
<dbReference type="RefSeq" id="WP_204429403.1">
    <property type="nucleotide sequence ID" value="NZ_ARXL01000005.1"/>
</dbReference>
<keyword evidence="7 12" id="KW-0997">Cell inner membrane</keyword>
<keyword evidence="8 12" id="KW-0812">Transmembrane</keyword>
<organism evidence="13 14">
    <name type="scientific">Alloalcanivorax marinus</name>
    <dbReference type="NCBI Taxonomy" id="1177169"/>
    <lineage>
        <taxon>Bacteria</taxon>
        <taxon>Pseudomonadati</taxon>
        <taxon>Pseudomonadota</taxon>
        <taxon>Gammaproteobacteria</taxon>
        <taxon>Oceanospirillales</taxon>
        <taxon>Alcanivoracaceae</taxon>
        <taxon>Alloalcanivorax</taxon>
    </lineage>
</organism>
<evidence type="ECO:0000256" key="4">
    <source>
        <dbReference type="ARBA" id="ARBA00016461"/>
    </source>
</evidence>
<evidence type="ECO:0000256" key="12">
    <source>
        <dbReference type="RuleBase" id="RU363101"/>
    </source>
</evidence>
<dbReference type="GO" id="GO:0017004">
    <property type="term" value="P:cytochrome complex assembly"/>
    <property type="evidence" value="ECO:0007669"/>
    <property type="project" value="UniProtKB-KW"/>
</dbReference>
<dbReference type="GO" id="GO:0015886">
    <property type="term" value="P:heme transport"/>
    <property type="evidence" value="ECO:0007669"/>
    <property type="project" value="InterPro"/>
</dbReference>